<dbReference type="Gene3D" id="1.20.1740.10">
    <property type="entry name" value="Amino acid/polyamine transporter I"/>
    <property type="match status" value="1"/>
</dbReference>
<feature type="transmembrane region" description="Helical" evidence="5">
    <location>
        <begin position="452"/>
        <end position="471"/>
    </location>
</feature>
<evidence type="ECO:0000256" key="1">
    <source>
        <dbReference type="ARBA" id="ARBA00004141"/>
    </source>
</evidence>
<keyword evidence="8" id="KW-1185">Reference proteome</keyword>
<gene>
    <name evidence="7" type="ORF">NEZAVI_LOCUS15280</name>
</gene>
<feature type="transmembrane region" description="Helical" evidence="5">
    <location>
        <begin position="394"/>
        <end position="415"/>
    </location>
</feature>
<feature type="domain" description="Cationic amino acid transporter C-terminal" evidence="6">
    <location>
        <begin position="520"/>
        <end position="564"/>
    </location>
</feature>
<feature type="transmembrane region" description="Helical" evidence="5">
    <location>
        <begin position="371"/>
        <end position="387"/>
    </location>
</feature>
<name>A0A9P0HSS2_NEZVI</name>
<dbReference type="PANTHER" id="PTHR43243:SF105">
    <property type="entry name" value="CATIONIC AMINO ACID TRANSPORTER C-TERMINAL DOMAIN-CONTAINING PROTEIN"/>
    <property type="match status" value="1"/>
</dbReference>
<protein>
    <recommendedName>
        <fullName evidence="6">Cationic amino acid transporter C-terminal domain-containing protein</fullName>
    </recommendedName>
</protein>
<evidence type="ECO:0000256" key="4">
    <source>
        <dbReference type="ARBA" id="ARBA00023136"/>
    </source>
</evidence>
<feature type="transmembrane region" description="Helical" evidence="5">
    <location>
        <begin position="273"/>
        <end position="297"/>
    </location>
</feature>
<dbReference type="EMBL" id="OV725083">
    <property type="protein sequence ID" value="CAH1407595.1"/>
    <property type="molecule type" value="Genomic_DNA"/>
</dbReference>
<keyword evidence="2 5" id="KW-0812">Transmembrane</keyword>
<dbReference type="AlphaFoldDB" id="A0A9P0HSS2"/>
<sequence>MEQQESILQSFMKNSFDRRVLPGVGEELLAKELNMFDVTFLGVGATVGVGSFLFVGTYSATIGPAFILTNIFTAGLILMSALCYADFIKRDNTCGGAYSAAYQHIGEVRAAFLGCFLSMEHILGSALAARGISKLIDELFSNWFSRHIKGYMTFTSPFFYLYPDVVGCIISLCALGLVSLFNVKKVSTINNCCCMTNLGLYILITLVSGSNLNFDNWNLPPSEECGQGGFLPYGLGSVFRGMSKVYISYLGFDGIANAGSEIRDPQRTIPLSMVVAVIIVTVLFTLNSFTYTLVWSYCDQDIDDPIPQIMQNIGLDIMKWITSVGLPITMLGNFICNTYPLSRLLYAMAEDGLLCAYLAKVDQKTKSPAHALYTAGSFSALCVLFYSTEHLLELSCLGALSAYSAICYSLVYLSYTDEVMEYGETERPILWIIFNKGNNLRRNCPTVISSSIVRICCWVIVSTSFPYFLILKLAYPELIRGDPLAVFAYIGFFLLYGTIMYIIRCQPLGSSVPTKRTSSPLIPVTVILINSYLSLEYDIYTWMFGIIWVIVAAVIYVLYGVWNSKARKQSIMI</sequence>
<dbReference type="InterPro" id="IPR002293">
    <property type="entry name" value="AA/rel_permease1"/>
</dbReference>
<organism evidence="7 8">
    <name type="scientific">Nezara viridula</name>
    <name type="common">Southern green stink bug</name>
    <name type="synonym">Cimex viridulus</name>
    <dbReference type="NCBI Taxonomy" id="85310"/>
    <lineage>
        <taxon>Eukaryota</taxon>
        <taxon>Metazoa</taxon>
        <taxon>Ecdysozoa</taxon>
        <taxon>Arthropoda</taxon>
        <taxon>Hexapoda</taxon>
        <taxon>Insecta</taxon>
        <taxon>Pterygota</taxon>
        <taxon>Neoptera</taxon>
        <taxon>Paraneoptera</taxon>
        <taxon>Hemiptera</taxon>
        <taxon>Heteroptera</taxon>
        <taxon>Panheteroptera</taxon>
        <taxon>Pentatomomorpha</taxon>
        <taxon>Pentatomoidea</taxon>
        <taxon>Pentatomidae</taxon>
        <taxon>Pentatominae</taxon>
        <taxon>Nezara</taxon>
    </lineage>
</organism>
<feature type="transmembrane region" description="Helical" evidence="5">
    <location>
        <begin position="188"/>
        <end position="210"/>
    </location>
</feature>
<dbReference type="GO" id="GO:0000064">
    <property type="term" value="F:L-ornithine transmembrane transporter activity"/>
    <property type="evidence" value="ECO:0007669"/>
    <property type="project" value="TreeGrafter"/>
</dbReference>
<keyword evidence="4 5" id="KW-0472">Membrane</keyword>
<dbReference type="GO" id="GO:0061459">
    <property type="term" value="F:L-arginine transmembrane transporter activity"/>
    <property type="evidence" value="ECO:0007669"/>
    <property type="project" value="TreeGrafter"/>
</dbReference>
<reference evidence="7" key="1">
    <citation type="submission" date="2022-01" db="EMBL/GenBank/DDBJ databases">
        <authorList>
            <person name="King R."/>
        </authorList>
    </citation>
    <scope>NUCLEOTIDE SEQUENCE</scope>
</reference>
<keyword evidence="3 5" id="KW-1133">Transmembrane helix</keyword>
<feature type="transmembrane region" description="Helical" evidence="5">
    <location>
        <begin position="159"/>
        <end position="181"/>
    </location>
</feature>
<feature type="transmembrane region" description="Helical" evidence="5">
    <location>
        <begin position="483"/>
        <end position="503"/>
    </location>
</feature>
<dbReference type="Proteomes" id="UP001152798">
    <property type="component" value="Chromosome 7"/>
</dbReference>
<accession>A0A9P0HSS2</accession>
<dbReference type="Pfam" id="PF13520">
    <property type="entry name" value="AA_permease_2"/>
    <property type="match status" value="1"/>
</dbReference>
<dbReference type="Pfam" id="PF13906">
    <property type="entry name" value="AA_permease_C"/>
    <property type="match status" value="1"/>
</dbReference>
<dbReference type="PANTHER" id="PTHR43243">
    <property type="entry name" value="INNER MEMBRANE TRANSPORTER YGJI-RELATED"/>
    <property type="match status" value="1"/>
</dbReference>
<feature type="transmembrane region" description="Helical" evidence="5">
    <location>
        <begin position="38"/>
        <end position="59"/>
    </location>
</feature>
<feature type="transmembrane region" description="Helical" evidence="5">
    <location>
        <begin position="65"/>
        <end position="87"/>
    </location>
</feature>
<evidence type="ECO:0000313" key="8">
    <source>
        <dbReference type="Proteomes" id="UP001152798"/>
    </source>
</evidence>
<proteinExistence type="predicted"/>
<evidence type="ECO:0000256" key="3">
    <source>
        <dbReference type="ARBA" id="ARBA00022989"/>
    </source>
</evidence>
<evidence type="ECO:0000256" key="2">
    <source>
        <dbReference type="ARBA" id="ARBA00022692"/>
    </source>
</evidence>
<comment type="subcellular location">
    <subcellularLocation>
        <location evidence="1">Membrane</location>
        <topology evidence="1">Multi-pass membrane protein</topology>
    </subcellularLocation>
</comment>
<evidence type="ECO:0000313" key="7">
    <source>
        <dbReference type="EMBL" id="CAH1407595.1"/>
    </source>
</evidence>
<evidence type="ECO:0000256" key="5">
    <source>
        <dbReference type="SAM" id="Phobius"/>
    </source>
</evidence>
<feature type="transmembrane region" description="Helical" evidence="5">
    <location>
        <begin position="108"/>
        <end position="129"/>
    </location>
</feature>
<dbReference type="InterPro" id="IPR029485">
    <property type="entry name" value="CAT_C"/>
</dbReference>
<dbReference type="GO" id="GO:0015189">
    <property type="term" value="F:L-lysine transmembrane transporter activity"/>
    <property type="evidence" value="ECO:0007669"/>
    <property type="project" value="TreeGrafter"/>
</dbReference>
<dbReference type="GO" id="GO:0097638">
    <property type="term" value="P:L-arginine import across plasma membrane"/>
    <property type="evidence" value="ECO:0007669"/>
    <property type="project" value="TreeGrafter"/>
</dbReference>
<evidence type="ECO:0000259" key="6">
    <source>
        <dbReference type="Pfam" id="PF13906"/>
    </source>
</evidence>
<dbReference type="OrthoDB" id="6626023at2759"/>
<feature type="transmembrane region" description="Helical" evidence="5">
    <location>
        <begin position="230"/>
        <end position="252"/>
    </location>
</feature>
<dbReference type="GO" id="GO:0005886">
    <property type="term" value="C:plasma membrane"/>
    <property type="evidence" value="ECO:0007669"/>
    <property type="project" value="TreeGrafter"/>
</dbReference>
<feature type="transmembrane region" description="Helical" evidence="5">
    <location>
        <begin position="539"/>
        <end position="562"/>
    </location>
</feature>